<feature type="transmembrane region" description="Helical" evidence="1">
    <location>
        <begin position="12"/>
        <end position="33"/>
    </location>
</feature>
<evidence type="ECO:0000313" key="3">
    <source>
        <dbReference type="Proteomes" id="UP000239504"/>
    </source>
</evidence>
<evidence type="ECO:0000313" key="2">
    <source>
        <dbReference type="EMBL" id="PQA86893.1"/>
    </source>
</evidence>
<comment type="caution">
    <text evidence="2">The sequence shown here is derived from an EMBL/GenBank/DDBJ whole genome shotgun (WGS) entry which is preliminary data.</text>
</comment>
<keyword evidence="3" id="KW-1185">Reference proteome</keyword>
<proteinExistence type="predicted"/>
<dbReference type="EMBL" id="PJCH01000011">
    <property type="protein sequence ID" value="PQA86893.1"/>
    <property type="molecule type" value="Genomic_DNA"/>
</dbReference>
<accession>A0A2S7K316</accession>
<keyword evidence="1" id="KW-1133">Transmembrane helix</keyword>
<sequence length="72" mass="8178">MNKAIRIEQHSGLGMLWFLGWLFSLGFLKMSFWKGLLALFVWPYFLGAHFEKAAEPHAGAPAGLEQPQSERD</sequence>
<reference evidence="2 3" key="1">
    <citation type="submission" date="2017-12" db="EMBL/GenBank/DDBJ databases">
        <authorList>
            <person name="Hurst M.R.H."/>
        </authorList>
    </citation>
    <scope>NUCLEOTIDE SEQUENCE [LARGE SCALE GENOMIC DNA]</scope>
    <source>
        <strain evidence="2 3">SY-3-19</strain>
    </source>
</reference>
<dbReference type="AlphaFoldDB" id="A0A2S7K316"/>
<dbReference type="RefSeq" id="WP_104831010.1">
    <property type="nucleotide sequence ID" value="NZ_PJCH01000011.1"/>
</dbReference>
<gene>
    <name evidence="2" type="ORF">CW354_15590</name>
</gene>
<evidence type="ECO:0000256" key="1">
    <source>
        <dbReference type="SAM" id="Phobius"/>
    </source>
</evidence>
<name>A0A2S7K316_9PROT</name>
<keyword evidence="1" id="KW-0472">Membrane</keyword>
<dbReference type="OrthoDB" id="9554205at2"/>
<organism evidence="2 3">
    <name type="scientific">Hyphococcus luteus</name>
    <dbReference type="NCBI Taxonomy" id="2058213"/>
    <lineage>
        <taxon>Bacteria</taxon>
        <taxon>Pseudomonadati</taxon>
        <taxon>Pseudomonadota</taxon>
        <taxon>Alphaproteobacteria</taxon>
        <taxon>Parvularculales</taxon>
        <taxon>Parvularculaceae</taxon>
        <taxon>Hyphococcus</taxon>
    </lineage>
</organism>
<keyword evidence="1" id="KW-0812">Transmembrane</keyword>
<dbReference type="Proteomes" id="UP000239504">
    <property type="component" value="Unassembled WGS sequence"/>
</dbReference>
<protein>
    <submittedName>
        <fullName evidence="2">Uncharacterized protein</fullName>
    </submittedName>
</protein>